<keyword evidence="2" id="KW-0436">Ligase</keyword>
<keyword evidence="3" id="KW-1185">Reference proteome</keyword>
<dbReference type="SUPFAM" id="SSF56801">
    <property type="entry name" value="Acetyl-CoA synthetase-like"/>
    <property type="match status" value="1"/>
</dbReference>
<dbReference type="PANTHER" id="PTHR43845">
    <property type="entry name" value="BLR5969 PROTEIN"/>
    <property type="match status" value="1"/>
</dbReference>
<proteinExistence type="predicted"/>
<dbReference type="KEGG" id="chu:CHU_2125"/>
<name>A0A6N4SSI8_CYTH3</name>
<evidence type="ECO:0000259" key="1">
    <source>
        <dbReference type="Pfam" id="PF00501"/>
    </source>
</evidence>
<sequence>MDTSFQTEDQIDQEQAAALQQQLRYITAHSPYYKRVFNEQGIDITAIQSIADLQKLPFTSKEDLNRNYQEMLCIESGQIADTVVTSGTLGEPIPFHLSEKDLERLALNEYLSLSIAGVTAADKVQLSATMDKLFMAGLAYYMGLRKIGAGIIRVGPGAPELQWNTIKRFAPTVFIGVPSFIIKLLDYAEAHNINPAETSVKRIICIGEAIRNEDFTYNNLGKGIVSRWPVLLHSTYASTEMSTAFTECTAGQGGHQLTDLIITEFVDEHDAPVAEGEVGELVITTLGVESMPLVRFKTGDLCRFYTSRCACGRHTKRVGPIVGRKKQMIKFKGTTLYPPALSEILNEISCIRSYYTEVYHNDLGLDVIRVHVACRTEHEENDKIIKDHFKAKIRVTPEVLYESFEQIEKTRNSLNFRKPVDFLDNRK</sequence>
<dbReference type="RefSeq" id="WP_011585505.1">
    <property type="nucleotide sequence ID" value="NC_008255.1"/>
</dbReference>
<dbReference type="Gene3D" id="3.40.50.12780">
    <property type="entry name" value="N-terminal domain of ligase-like"/>
    <property type="match status" value="1"/>
</dbReference>
<organism evidence="2 3">
    <name type="scientific">Cytophaga hutchinsonii (strain ATCC 33406 / DSM 1761 / CIP 103989 / NBRC 15051 / NCIMB 9469 / D465)</name>
    <dbReference type="NCBI Taxonomy" id="269798"/>
    <lineage>
        <taxon>Bacteria</taxon>
        <taxon>Pseudomonadati</taxon>
        <taxon>Bacteroidota</taxon>
        <taxon>Cytophagia</taxon>
        <taxon>Cytophagales</taxon>
        <taxon>Cytophagaceae</taxon>
        <taxon>Cytophaga</taxon>
    </lineage>
</organism>
<dbReference type="EMBL" id="CP000383">
    <property type="protein sequence ID" value="ABG59388.1"/>
    <property type="molecule type" value="Genomic_DNA"/>
</dbReference>
<dbReference type="GO" id="GO:0047475">
    <property type="term" value="F:phenylacetate-CoA ligase activity"/>
    <property type="evidence" value="ECO:0007669"/>
    <property type="project" value="UniProtKB-EC"/>
</dbReference>
<dbReference type="Pfam" id="PF00501">
    <property type="entry name" value="AMP-binding"/>
    <property type="match status" value="1"/>
</dbReference>
<dbReference type="EC" id="6.2.1.30" evidence="2"/>
<dbReference type="PANTHER" id="PTHR43845:SF1">
    <property type="entry name" value="BLR5969 PROTEIN"/>
    <property type="match status" value="1"/>
</dbReference>
<dbReference type="Proteomes" id="UP000001822">
    <property type="component" value="Chromosome"/>
</dbReference>
<dbReference type="InterPro" id="IPR000873">
    <property type="entry name" value="AMP-dep_synth/lig_dom"/>
</dbReference>
<dbReference type="Gene3D" id="3.30.300.30">
    <property type="match status" value="1"/>
</dbReference>
<reference evidence="2 3" key="1">
    <citation type="journal article" date="2007" name="Appl. Environ. Microbiol.">
        <title>Genome sequence of the cellulolytic gliding bacterium Cytophaga hutchinsonii.</title>
        <authorList>
            <person name="Xie G."/>
            <person name="Bruce D.C."/>
            <person name="Challacombe J.F."/>
            <person name="Chertkov O."/>
            <person name="Detter J.C."/>
            <person name="Gilna P."/>
            <person name="Han C.S."/>
            <person name="Lucas S."/>
            <person name="Misra M."/>
            <person name="Myers G.L."/>
            <person name="Richardson P."/>
            <person name="Tapia R."/>
            <person name="Thayer N."/>
            <person name="Thompson L.S."/>
            <person name="Brettin T.S."/>
            <person name="Henrissat B."/>
            <person name="Wilson D.B."/>
            <person name="McBride M.J."/>
        </authorList>
    </citation>
    <scope>NUCLEOTIDE SEQUENCE [LARGE SCALE GENOMIC DNA]</scope>
    <source>
        <strain evidence="3">ATCC 33406 / DSM 1761 / CIP 103989 / NBRC 15051 / NCIMB 9469 / D465</strain>
    </source>
</reference>
<protein>
    <submittedName>
        <fullName evidence="2">Phenylacetate-CoA ligase</fullName>
        <ecNumber evidence="2">6.2.1.30</ecNumber>
    </submittedName>
</protein>
<dbReference type="InterPro" id="IPR042099">
    <property type="entry name" value="ANL_N_sf"/>
</dbReference>
<gene>
    <name evidence="2" type="primary">paaK</name>
    <name evidence="2" type="ordered locus">CHU_2125</name>
</gene>
<dbReference type="InterPro" id="IPR045851">
    <property type="entry name" value="AMP-bd_C_sf"/>
</dbReference>
<evidence type="ECO:0000313" key="2">
    <source>
        <dbReference type="EMBL" id="ABG59388.1"/>
    </source>
</evidence>
<evidence type="ECO:0000313" key="3">
    <source>
        <dbReference type="Proteomes" id="UP000001822"/>
    </source>
</evidence>
<dbReference type="OrthoDB" id="580775at2"/>
<accession>A0A6N4SSI8</accession>
<feature type="domain" description="AMP-dependent synthetase/ligase" evidence="1">
    <location>
        <begin position="69"/>
        <end position="287"/>
    </location>
</feature>
<dbReference type="AlphaFoldDB" id="A0A6N4SSI8"/>
<dbReference type="SMR" id="A0A6N4SSI8"/>